<keyword evidence="5" id="KW-1185">Reference proteome</keyword>
<keyword evidence="1 2" id="KW-0443">Lipid metabolism</keyword>
<organism evidence="4 5">
    <name type="scientific">Clostridium gasigenes</name>
    <dbReference type="NCBI Taxonomy" id="94869"/>
    <lineage>
        <taxon>Bacteria</taxon>
        <taxon>Bacillati</taxon>
        <taxon>Bacillota</taxon>
        <taxon>Clostridia</taxon>
        <taxon>Eubacteriales</taxon>
        <taxon>Clostridiaceae</taxon>
        <taxon>Clostridium</taxon>
    </lineage>
</organism>
<feature type="short sequence motif" description="GXSXG" evidence="2">
    <location>
        <begin position="45"/>
        <end position="49"/>
    </location>
</feature>
<dbReference type="GO" id="GO:0016787">
    <property type="term" value="F:hydrolase activity"/>
    <property type="evidence" value="ECO:0007669"/>
    <property type="project" value="UniProtKB-UniRule"/>
</dbReference>
<dbReference type="STRING" id="94869.SAMN04488529_10884"/>
<feature type="domain" description="PNPLA" evidence="3">
    <location>
        <begin position="10"/>
        <end position="184"/>
    </location>
</feature>
<keyword evidence="2" id="KW-0442">Lipid degradation</keyword>
<feature type="active site" description="Nucleophile" evidence="2">
    <location>
        <position position="47"/>
    </location>
</feature>
<reference evidence="4 5" key="1">
    <citation type="submission" date="2016-10" db="EMBL/GenBank/DDBJ databases">
        <authorList>
            <person name="de Groot N.N."/>
        </authorList>
    </citation>
    <scope>NUCLEOTIDE SEQUENCE [LARGE SCALE GENOMIC DNA]</scope>
    <source>
        <strain evidence="4 5">DSM 12272</strain>
    </source>
</reference>
<evidence type="ECO:0000313" key="4">
    <source>
        <dbReference type="EMBL" id="SDP58096.1"/>
    </source>
</evidence>
<dbReference type="EMBL" id="FNJM01000008">
    <property type="protein sequence ID" value="SDP58096.1"/>
    <property type="molecule type" value="Genomic_DNA"/>
</dbReference>
<evidence type="ECO:0000259" key="3">
    <source>
        <dbReference type="PROSITE" id="PS51635"/>
    </source>
</evidence>
<name>A0A1H0TX40_9CLOT</name>
<dbReference type="SUPFAM" id="SSF52151">
    <property type="entry name" value="FabD/lysophospholipase-like"/>
    <property type="match status" value="1"/>
</dbReference>
<sequence>MKTLKTFKILSFDGGGIKGALSARILKRICEKFPNLLDEVDLFAGTSTGSLIALSLAYGKTANFVDDLYSYSNTKKIFSPSQYNIFKPKYSNYNLSQLLLDYFPEDLLIKDLKKYVFVPSFNVKGFTKDSFEVVFFNNLCNNSTYNSRVIDVALSSSAAPTYFPSHNNFIDGGVVANSPTAAAVFSAMNCFSTLSSGNDFRLLSIGTGDSPDTIIGDTSKWGAAQWAFHPFAKMKSPFLSLVMDGSSYLEDIYCKEFLKTNYFRINPKVSKFIAMDKPQFVPFLKNLGNEVDLTETYKFIETTFLN</sequence>
<keyword evidence="2 4" id="KW-0378">Hydrolase</keyword>
<dbReference type="Proteomes" id="UP000198597">
    <property type="component" value="Unassembled WGS sequence"/>
</dbReference>
<dbReference type="InterPro" id="IPR016035">
    <property type="entry name" value="Acyl_Trfase/lysoPLipase"/>
</dbReference>
<dbReference type="InterPro" id="IPR002641">
    <property type="entry name" value="PNPLA_dom"/>
</dbReference>
<dbReference type="Gene3D" id="3.40.1090.10">
    <property type="entry name" value="Cytosolic phospholipase A2 catalytic domain"/>
    <property type="match status" value="1"/>
</dbReference>
<feature type="short sequence motif" description="GXGXXG" evidence="2">
    <location>
        <begin position="14"/>
        <end position="19"/>
    </location>
</feature>
<dbReference type="PANTHER" id="PTHR24138">
    <property type="entry name" value="INTRACELLLAR PHOSPHOLIPASE A FAMILY"/>
    <property type="match status" value="1"/>
</dbReference>
<dbReference type="InterPro" id="IPR047156">
    <property type="entry name" value="Teg/CotR/CapV-like"/>
</dbReference>
<dbReference type="PANTHER" id="PTHR24138:SF10">
    <property type="entry name" value="PHOSPHOLIPASE A2"/>
    <property type="match status" value="1"/>
</dbReference>
<proteinExistence type="predicted"/>
<dbReference type="AlphaFoldDB" id="A0A1H0TX40"/>
<feature type="short sequence motif" description="DGA/G" evidence="2">
    <location>
        <begin position="171"/>
        <end position="173"/>
    </location>
</feature>
<dbReference type="Pfam" id="PF01734">
    <property type="entry name" value="Patatin"/>
    <property type="match status" value="1"/>
</dbReference>
<evidence type="ECO:0000313" key="5">
    <source>
        <dbReference type="Proteomes" id="UP000198597"/>
    </source>
</evidence>
<dbReference type="RefSeq" id="WP_175490858.1">
    <property type="nucleotide sequence ID" value="NZ_FNJM01000008.1"/>
</dbReference>
<dbReference type="PROSITE" id="PS51635">
    <property type="entry name" value="PNPLA"/>
    <property type="match status" value="1"/>
</dbReference>
<evidence type="ECO:0000256" key="2">
    <source>
        <dbReference type="PROSITE-ProRule" id="PRU01161"/>
    </source>
</evidence>
<feature type="active site" description="Proton acceptor" evidence="2">
    <location>
        <position position="171"/>
    </location>
</feature>
<gene>
    <name evidence="4" type="ORF">SAMN04488529_10884</name>
</gene>
<evidence type="ECO:0000256" key="1">
    <source>
        <dbReference type="ARBA" id="ARBA00023098"/>
    </source>
</evidence>
<dbReference type="GO" id="GO:0016042">
    <property type="term" value="P:lipid catabolic process"/>
    <property type="evidence" value="ECO:0007669"/>
    <property type="project" value="UniProtKB-UniRule"/>
</dbReference>
<protein>
    <submittedName>
        <fullName evidence="4">Patatin-like phospholipase/acyl hydrolase</fullName>
    </submittedName>
</protein>
<accession>A0A1H0TX40</accession>